<proteinExistence type="inferred from homology"/>
<dbReference type="CDD" id="cd03352">
    <property type="entry name" value="LbH_LpxD"/>
    <property type="match status" value="1"/>
</dbReference>
<keyword evidence="5 7" id="KW-0443">Lipid metabolism</keyword>
<dbReference type="Gene3D" id="3.40.1390.10">
    <property type="entry name" value="MurE/MurF, N-terminal domain"/>
    <property type="match status" value="1"/>
</dbReference>
<keyword evidence="3 7" id="KW-0808">Transferase</keyword>
<dbReference type="EC" id="2.3.1.191" evidence="7"/>
<dbReference type="GO" id="GO:0103118">
    <property type="term" value="F:UDP-3-O-[(3R)-3-hydroxyacyl]-glucosamine N-acyltransferase activity"/>
    <property type="evidence" value="ECO:0007669"/>
    <property type="project" value="UniProtKB-EC"/>
</dbReference>
<dbReference type="GO" id="GO:0016020">
    <property type="term" value="C:membrane"/>
    <property type="evidence" value="ECO:0007669"/>
    <property type="project" value="GOC"/>
</dbReference>
<dbReference type="GO" id="GO:0009245">
    <property type="term" value="P:lipid A biosynthetic process"/>
    <property type="evidence" value="ECO:0007669"/>
    <property type="project" value="UniProtKB-UniRule"/>
</dbReference>
<keyword evidence="4 7" id="KW-0677">Repeat</keyword>
<dbReference type="Pfam" id="PF04613">
    <property type="entry name" value="LpxD"/>
    <property type="match status" value="1"/>
</dbReference>
<evidence type="ECO:0000256" key="6">
    <source>
        <dbReference type="ARBA" id="ARBA00023315"/>
    </source>
</evidence>
<evidence type="ECO:0000256" key="4">
    <source>
        <dbReference type="ARBA" id="ARBA00022737"/>
    </source>
</evidence>
<evidence type="ECO:0000256" key="5">
    <source>
        <dbReference type="ARBA" id="ARBA00023098"/>
    </source>
</evidence>
<comment type="catalytic activity">
    <reaction evidence="7">
        <text>a UDP-3-O-[(3R)-3-hydroxyacyl]-alpha-D-glucosamine + a (3R)-hydroxyacyl-[ACP] = a UDP-2-N,3-O-bis[(3R)-3-hydroxyacyl]-alpha-D-glucosamine + holo-[ACP] + H(+)</text>
        <dbReference type="Rhea" id="RHEA:53836"/>
        <dbReference type="Rhea" id="RHEA-COMP:9685"/>
        <dbReference type="Rhea" id="RHEA-COMP:9945"/>
        <dbReference type="ChEBI" id="CHEBI:15378"/>
        <dbReference type="ChEBI" id="CHEBI:64479"/>
        <dbReference type="ChEBI" id="CHEBI:78827"/>
        <dbReference type="ChEBI" id="CHEBI:137740"/>
        <dbReference type="ChEBI" id="CHEBI:137748"/>
        <dbReference type="EC" id="2.3.1.191"/>
    </reaction>
</comment>
<evidence type="ECO:0000313" key="10">
    <source>
        <dbReference type="Proteomes" id="UP000474630"/>
    </source>
</evidence>
<dbReference type="NCBIfam" id="NF002060">
    <property type="entry name" value="PRK00892.1"/>
    <property type="match status" value="1"/>
</dbReference>
<name>A0A6C0R9G9_9BACT</name>
<dbReference type="SUPFAM" id="SSF51161">
    <property type="entry name" value="Trimeric LpxA-like enzymes"/>
    <property type="match status" value="1"/>
</dbReference>
<sequence length="345" mass="36642">MDFKATDIASFLNGEIVGDSDARVSNVSKIEDGKPGTLAFLANPKYEHYIYTTKASVVLVNKGFSPKEEISATLIKVDDAYQAFASLLDLYAQAKASMKQGIEQPSYIAETATLGEDGYVGAFAYIGNNASIGNNVKIYPQVHVGDNVKIGNDCVLYPGAKIYDDCVIGNRCIVHSGAVIGSDGFGFAPQEDGTFKKIHQIGNAVLEDDVEIGANTTIDCGTMDSTIIRKGVKLDNLIQIAHNVEVGDNSVMAAQTGISGSAKVGKNCMFGGQVGLGGHITIGDNVTLGAQSGVVSNLKSNQTLLGSPAIEIKTAMRAYVLLKDLPEIRRDVLQLKKTINTDKKK</sequence>
<dbReference type="Proteomes" id="UP000474630">
    <property type="component" value="Chromosome"/>
</dbReference>
<comment type="similarity">
    <text evidence="7">Belongs to the transferase hexapeptide repeat family. LpxD subfamily.</text>
</comment>
<dbReference type="UniPathway" id="UPA00973"/>
<dbReference type="InterPro" id="IPR020573">
    <property type="entry name" value="UDP_GlcNAc_AcTrfase_non-rep"/>
</dbReference>
<comment type="pathway">
    <text evidence="7">Bacterial outer membrane biogenesis; LPS lipid A biosynthesis.</text>
</comment>
<dbReference type="HAMAP" id="MF_00523">
    <property type="entry name" value="LpxD"/>
    <property type="match status" value="1"/>
</dbReference>
<dbReference type="GO" id="GO:0016410">
    <property type="term" value="F:N-acyltransferase activity"/>
    <property type="evidence" value="ECO:0007669"/>
    <property type="project" value="InterPro"/>
</dbReference>
<evidence type="ECO:0000256" key="1">
    <source>
        <dbReference type="ARBA" id="ARBA00022516"/>
    </source>
</evidence>
<comment type="subunit">
    <text evidence="7">Homotrimer.</text>
</comment>
<feature type="domain" description="UDP-3-O-[3-hydroxymyristoyl] glucosamine N-acyltransferase non-repeat region" evidence="8">
    <location>
        <begin position="21"/>
        <end position="89"/>
    </location>
</feature>
<dbReference type="InterPro" id="IPR007691">
    <property type="entry name" value="LpxD"/>
</dbReference>
<dbReference type="RefSeq" id="WP_163344929.1">
    <property type="nucleotide sequence ID" value="NZ_CP048409.1"/>
</dbReference>
<accession>A0A6C0R9G9</accession>
<dbReference type="Pfam" id="PF00132">
    <property type="entry name" value="Hexapep"/>
    <property type="match status" value="2"/>
</dbReference>
<dbReference type="InterPro" id="IPR011004">
    <property type="entry name" value="Trimer_LpxA-like_sf"/>
</dbReference>
<protein>
    <recommendedName>
        <fullName evidence="7">UDP-3-O-acylglucosamine N-acyltransferase</fullName>
        <ecNumber evidence="7">2.3.1.191</ecNumber>
    </recommendedName>
</protein>
<feature type="active site" description="Proton acceptor" evidence="7">
    <location>
        <position position="242"/>
    </location>
</feature>
<reference evidence="9 10" key="1">
    <citation type="submission" date="2020-02" db="EMBL/GenBank/DDBJ databases">
        <title>Genome sequencing for Draconibacterium sp. strain M1.</title>
        <authorList>
            <person name="Park S.-J."/>
        </authorList>
    </citation>
    <scope>NUCLEOTIDE SEQUENCE [LARGE SCALE GENOMIC DNA]</scope>
    <source>
        <strain evidence="9 10">M1</strain>
    </source>
</reference>
<dbReference type="PANTHER" id="PTHR43378">
    <property type="entry name" value="UDP-3-O-ACYLGLUCOSAMINE N-ACYLTRANSFERASE"/>
    <property type="match status" value="1"/>
</dbReference>
<dbReference type="KEGG" id="drc:G0Q07_04270"/>
<organism evidence="9 10">
    <name type="scientific">Draconibacterium halophilum</name>
    <dbReference type="NCBI Taxonomy" id="2706887"/>
    <lineage>
        <taxon>Bacteria</taxon>
        <taxon>Pseudomonadati</taxon>
        <taxon>Bacteroidota</taxon>
        <taxon>Bacteroidia</taxon>
        <taxon>Marinilabiliales</taxon>
        <taxon>Prolixibacteraceae</taxon>
        <taxon>Draconibacterium</taxon>
    </lineage>
</organism>
<evidence type="ECO:0000256" key="2">
    <source>
        <dbReference type="ARBA" id="ARBA00022556"/>
    </source>
</evidence>
<keyword evidence="2 7" id="KW-0441">Lipid A biosynthesis</keyword>
<evidence type="ECO:0000256" key="3">
    <source>
        <dbReference type="ARBA" id="ARBA00022679"/>
    </source>
</evidence>
<dbReference type="AlphaFoldDB" id="A0A6C0R9G9"/>
<dbReference type="InterPro" id="IPR001451">
    <property type="entry name" value="Hexapep"/>
</dbReference>
<comment type="function">
    <text evidence="7">Catalyzes the N-acylation of UDP-3-O-acylglucosamine using 3-hydroxyacyl-ACP as the acyl donor. Is involved in the biosynthesis of lipid A, a phosphorylated glycolipid that anchors the lipopolysaccharide to the outer membrane of the cell.</text>
</comment>
<evidence type="ECO:0000313" key="9">
    <source>
        <dbReference type="EMBL" id="QIA07000.1"/>
    </source>
</evidence>
<keyword evidence="6 7" id="KW-0012">Acyltransferase</keyword>
<keyword evidence="10" id="KW-1185">Reference proteome</keyword>
<keyword evidence="1 7" id="KW-0444">Lipid biosynthesis</keyword>
<dbReference type="NCBIfam" id="TIGR01853">
    <property type="entry name" value="lipid_A_lpxD"/>
    <property type="match status" value="1"/>
</dbReference>
<gene>
    <name evidence="7 9" type="primary">lpxD</name>
    <name evidence="9" type="ORF">G0Q07_04270</name>
</gene>
<dbReference type="EMBL" id="CP048409">
    <property type="protein sequence ID" value="QIA07000.1"/>
    <property type="molecule type" value="Genomic_DNA"/>
</dbReference>
<evidence type="ECO:0000256" key="7">
    <source>
        <dbReference type="HAMAP-Rule" id="MF_00523"/>
    </source>
</evidence>
<evidence type="ECO:0000259" key="8">
    <source>
        <dbReference type="Pfam" id="PF04613"/>
    </source>
</evidence>
<dbReference type="PANTHER" id="PTHR43378:SF2">
    <property type="entry name" value="UDP-3-O-ACYLGLUCOSAMINE N-ACYLTRANSFERASE 1, MITOCHONDRIAL-RELATED"/>
    <property type="match status" value="1"/>
</dbReference>
<dbReference type="Gene3D" id="2.160.10.10">
    <property type="entry name" value="Hexapeptide repeat proteins"/>
    <property type="match status" value="1"/>
</dbReference>